<proteinExistence type="predicted"/>
<keyword evidence="3" id="KW-1185">Reference proteome</keyword>
<organism evidence="2 3">
    <name type="scientific">Vibrio ishigakensis</name>
    <dbReference type="NCBI Taxonomy" id="1481914"/>
    <lineage>
        <taxon>Bacteria</taxon>
        <taxon>Pseudomonadati</taxon>
        <taxon>Pseudomonadota</taxon>
        <taxon>Gammaproteobacteria</taxon>
        <taxon>Vibrionales</taxon>
        <taxon>Vibrionaceae</taxon>
        <taxon>Vibrio</taxon>
    </lineage>
</organism>
<sequence length="150" mass="17191">MIRKLHPTDKTSILSLAKKSQMFEAEEVDYIGESFDNSQQGTLWFGAFEGELMTGVAYCEPMEMTNKTWNVLMLLVDPEHHRKGIGKALMSLMEETLLEQSQRLLLVETSSQPDFEVARTFYRSIGYAEQGVVEHYYDQGDHKVTFTKAL</sequence>
<accession>A0A0B8NUG1</accession>
<reference evidence="2 3" key="2">
    <citation type="submission" date="2015-01" db="EMBL/GenBank/DDBJ databases">
        <authorList>
            <consortium name="NBRP consortium"/>
            <person name="Sawabe T."/>
            <person name="Meirelles P."/>
            <person name="Feng G."/>
            <person name="Sayaka M."/>
            <person name="Hattori M."/>
            <person name="Ohkuma M."/>
        </authorList>
    </citation>
    <scope>NUCLEOTIDE SEQUENCE [LARGE SCALE GENOMIC DNA]</scope>
    <source>
        <strain evidence="3">JCM 19231</strain>
    </source>
</reference>
<dbReference type="Proteomes" id="UP000031671">
    <property type="component" value="Unassembled WGS sequence"/>
</dbReference>
<reference evidence="2 3" key="1">
    <citation type="submission" date="2015-01" db="EMBL/GenBank/DDBJ databases">
        <title>Vibrio sp. C1 JCM 19231 whole genome shotgun sequence.</title>
        <authorList>
            <person name="Sawabe T."/>
            <person name="Meirelles P."/>
            <person name="Feng G."/>
            <person name="Sayaka M."/>
            <person name="Hattori M."/>
            <person name="Ohkuma M."/>
        </authorList>
    </citation>
    <scope>NUCLEOTIDE SEQUENCE [LARGE SCALE GENOMIC DNA]</scope>
    <source>
        <strain evidence="3">JCM 19231</strain>
    </source>
</reference>
<dbReference type="InterPro" id="IPR000182">
    <property type="entry name" value="GNAT_dom"/>
</dbReference>
<dbReference type="Gene3D" id="3.40.630.30">
    <property type="match status" value="1"/>
</dbReference>
<comment type="caution">
    <text evidence="2">The sequence shown here is derived from an EMBL/GenBank/DDBJ whole genome shotgun (WGS) entry which is preliminary data.</text>
</comment>
<dbReference type="GO" id="GO:0016747">
    <property type="term" value="F:acyltransferase activity, transferring groups other than amino-acyl groups"/>
    <property type="evidence" value="ECO:0007669"/>
    <property type="project" value="InterPro"/>
</dbReference>
<feature type="domain" description="N-acetyltransferase" evidence="1">
    <location>
        <begin position="1"/>
        <end position="150"/>
    </location>
</feature>
<evidence type="ECO:0000313" key="3">
    <source>
        <dbReference type="Proteomes" id="UP000031671"/>
    </source>
</evidence>
<dbReference type="EMBL" id="BBRZ01000057">
    <property type="protein sequence ID" value="GAM57541.1"/>
    <property type="molecule type" value="Genomic_DNA"/>
</dbReference>
<dbReference type="RefSeq" id="WP_261836596.1">
    <property type="nucleotide sequence ID" value="NZ_AP024882.1"/>
</dbReference>
<dbReference type="CDD" id="cd04301">
    <property type="entry name" value="NAT_SF"/>
    <property type="match status" value="1"/>
</dbReference>
<dbReference type="PROSITE" id="PS51186">
    <property type="entry name" value="GNAT"/>
    <property type="match status" value="1"/>
</dbReference>
<name>A0A0B8NUG1_9VIBR</name>
<dbReference type="SUPFAM" id="SSF55729">
    <property type="entry name" value="Acyl-CoA N-acyltransferases (Nat)"/>
    <property type="match status" value="1"/>
</dbReference>
<protein>
    <submittedName>
        <fullName evidence="2">Histone acetyltransferase HPA2 and related acetyltransferases</fullName>
    </submittedName>
</protein>
<dbReference type="Pfam" id="PF13508">
    <property type="entry name" value="Acetyltransf_7"/>
    <property type="match status" value="1"/>
</dbReference>
<evidence type="ECO:0000313" key="2">
    <source>
        <dbReference type="EMBL" id="GAM57541.1"/>
    </source>
</evidence>
<dbReference type="InterPro" id="IPR016181">
    <property type="entry name" value="Acyl_CoA_acyltransferase"/>
</dbReference>
<evidence type="ECO:0000259" key="1">
    <source>
        <dbReference type="PROSITE" id="PS51186"/>
    </source>
</evidence>
<dbReference type="AlphaFoldDB" id="A0A0B8NUG1"/>
<keyword evidence="2" id="KW-0808">Transferase</keyword>
<gene>
    <name evidence="2" type="ORF">JCM19231_2660</name>
</gene>